<evidence type="ECO:0000256" key="1">
    <source>
        <dbReference type="SAM" id="SignalP"/>
    </source>
</evidence>
<feature type="chain" id="PRO_5046295201" description="Right handed beta helix domain-containing protein" evidence="1">
    <location>
        <begin position="22"/>
        <end position="848"/>
    </location>
</feature>
<sequence>MRPPRPWLALSLLAPAAGAAAAPAGGGDALECGMRSLALEWLGREQPGRDHRDAYDALELGPRCGRPPPPPPPERAPPAVELPGGAVFVAAGGSDAGDGSAGRPLATVEAALALLAEERSGARRQVILREGTHFLRETLEVGPGLGGLDLASLPNESAWLSGGVRLRGVSWRPSSGHTLVANLSDFVREHGIRDITGLFTYSPHRRLTRARFPNADVERERNSLDGFQARQPVATEWWRPPAGKAPTFTSVDLQAANPSGHFKNNSAMREYNTYVTGRGGVCESVWGTASSYWCSNASAGGWAEVDAEAARSGRLNIPNGMTYNKTALPNVALWGEAAGAVVHAKHSQTWAMHMFEVSSHDESKGRLTFGRGGWQGGRNWCRCDQCTYAGPWCNLTGDSRIIGGDWYVEGVREELDSPGEFYFDNATKMLYFWPNGTDEADLDLVVPRLKTLVHVKGTSASPVANVSIRGVGFRDSAKTYMEQWGVPSGGDWALYRGGAVMVEGAVDVSIERCKFHRLDTNAVFIAGFVRGASVLNSSFAWLGENAIATWGDTNEWDAREGLFPIGTRIEGNVMRELGLYQIQSSALGQAKAAKTVVKRNVMFNMPRAAINFNDHLGGGNLVESNLIWNTCRESGDHGPINTWDRLPYLNPLTGTFDSVPSHVRGNFIIANYGASQGVDNDDGSSWWRIHDNVFYSADGFKMDYGGHDSAFYRNLVVTQLGGYDGGNCFHLGSFLPGHGDSFVNNTCVVLPAPGLKGSVIGQLDQCDAALLRFAGNRYYTQAGNATVKCGRRLVPLQHLPAGLEAGSSSSTLPAAPAIIEWARSLLDLAAPAESEARGPRRRPPQLFV</sequence>
<dbReference type="InterPro" id="IPR011050">
    <property type="entry name" value="Pectin_lyase_fold/virulence"/>
</dbReference>
<accession>A0ABN9X9B5</accession>
<dbReference type="PANTHER" id="PTHR36453:SF1">
    <property type="entry name" value="RIGHT HANDED BETA HELIX DOMAIN-CONTAINING PROTEIN"/>
    <property type="match status" value="1"/>
</dbReference>
<name>A0ABN9X9B5_9DINO</name>
<evidence type="ECO:0000313" key="3">
    <source>
        <dbReference type="Proteomes" id="UP001189429"/>
    </source>
</evidence>
<dbReference type="InterPro" id="IPR012334">
    <property type="entry name" value="Pectin_lyas_fold"/>
</dbReference>
<proteinExistence type="predicted"/>
<organism evidence="2 3">
    <name type="scientific">Prorocentrum cordatum</name>
    <dbReference type="NCBI Taxonomy" id="2364126"/>
    <lineage>
        <taxon>Eukaryota</taxon>
        <taxon>Sar</taxon>
        <taxon>Alveolata</taxon>
        <taxon>Dinophyceae</taxon>
        <taxon>Prorocentrales</taxon>
        <taxon>Prorocentraceae</taxon>
        <taxon>Prorocentrum</taxon>
    </lineage>
</organism>
<keyword evidence="1" id="KW-0732">Signal</keyword>
<dbReference type="Gene3D" id="2.160.20.10">
    <property type="entry name" value="Single-stranded right-handed beta-helix, Pectin lyase-like"/>
    <property type="match status" value="1"/>
</dbReference>
<dbReference type="Proteomes" id="UP001189429">
    <property type="component" value="Unassembled WGS sequence"/>
</dbReference>
<protein>
    <recommendedName>
        <fullName evidence="4">Right handed beta helix domain-containing protein</fullName>
    </recommendedName>
</protein>
<comment type="caution">
    <text evidence="2">The sequence shown here is derived from an EMBL/GenBank/DDBJ whole genome shotgun (WGS) entry which is preliminary data.</text>
</comment>
<dbReference type="SUPFAM" id="SSF51126">
    <property type="entry name" value="Pectin lyase-like"/>
    <property type="match status" value="1"/>
</dbReference>
<dbReference type="EMBL" id="CAUYUJ010019882">
    <property type="protein sequence ID" value="CAK0894326.1"/>
    <property type="molecule type" value="Genomic_DNA"/>
</dbReference>
<keyword evidence="3" id="KW-1185">Reference proteome</keyword>
<feature type="signal peptide" evidence="1">
    <location>
        <begin position="1"/>
        <end position="21"/>
    </location>
</feature>
<dbReference type="PANTHER" id="PTHR36453">
    <property type="entry name" value="SECRETED PROTEIN-RELATED"/>
    <property type="match status" value="1"/>
</dbReference>
<evidence type="ECO:0000313" key="2">
    <source>
        <dbReference type="EMBL" id="CAK0894326.1"/>
    </source>
</evidence>
<gene>
    <name evidence="2" type="ORF">PCOR1329_LOCUS73397</name>
</gene>
<reference evidence="2" key="1">
    <citation type="submission" date="2023-10" db="EMBL/GenBank/DDBJ databases">
        <authorList>
            <person name="Chen Y."/>
            <person name="Shah S."/>
            <person name="Dougan E. K."/>
            <person name="Thang M."/>
            <person name="Chan C."/>
        </authorList>
    </citation>
    <scope>NUCLEOTIDE SEQUENCE [LARGE SCALE GENOMIC DNA]</scope>
</reference>
<evidence type="ECO:0008006" key="4">
    <source>
        <dbReference type="Google" id="ProtNLM"/>
    </source>
</evidence>